<dbReference type="EMBL" id="JAMZMM010000027">
    <property type="protein sequence ID" value="MCP2727764.1"/>
    <property type="molecule type" value="Genomic_DNA"/>
</dbReference>
<dbReference type="Pfam" id="PF01724">
    <property type="entry name" value="DUF29"/>
    <property type="match status" value="1"/>
</dbReference>
<evidence type="ECO:0000313" key="1">
    <source>
        <dbReference type="EMBL" id="MCP2727764.1"/>
    </source>
</evidence>
<name>A0AAE3GPI3_9CYAN</name>
<gene>
    <name evidence="1" type="ORF">NJ959_04635</name>
</gene>
<protein>
    <submittedName>
        <fullName evidence="1">DUF29 domain-containing protein</fullName>
    </submittedName>
</protein>
<comment type="caution">
    <text evidence="1">The sequence shown here is derived from an EMBL/GenBank/DDBJ whole genome shotgun (WGS) entry which is preliminary data.</text>
</comment>
<dbReference type="RefSeq" id="WP_254010599.1">
    <property type="nucleotide sequence ID" value="NZ_JAMZMM010000027.1"/>
</dbReference>
<keyword evidence="2" id="KW-1185">Reference proteome</keyword>
<dbReference type="PANTHER" id="PTHR34235">
    <property type="entry name" value="SLR1203 PROTEIN-RELATED"/>
    <property type="match status" value="1"/>
</dbReference>
<sequence length="71" mass="8028">MWSLELLQEKPSLKSYLEEALETAYRKGLVLAAEETNLPLKTFPEDCNYTLAEVLSDRFFPGEAATDDLMA</sequence>
<dbReference type="Proteomes" id="UP001204953">
    <property type="component" value="Unassembled WGS sequence"/>
</dbReference>
<dbReference type="Gene3D" id="1.20.1220.20">
    <property type="entry name" value="Uncharcterised protein PF01724"/>
    <property type="match status" value="1"/>
</dbReference>
<dbReference type="InterPro" id="IPR002636">
    <property type="entry name" value="DUF29"/>
</dbReference>
<proteinExistence type="predicted"/>
<evidence type="ECO:0000313" key="2">
    <source>
        <dbReference type="Proteomes" id="UP001204953"/>
    </source>
</evidence>
<reference evidence="1" key="1">
    <citation type="submission" date="2022-06" db="EMBL/GenBank/DDBJ databases">
        <title>New cyanobacteria of genus Symplocastrum in benthos of Lake Baikal.</title>
        <authorList>
            <person name="Sorokovikova E."/>
            <person name="Tikhonova I."/>
            <person name="Krasnopeev A."/>
            <person name="Evseev P."/>
            <person name="Gladkikh A."/>
            <person name="Belykh O."/>
        </authorList>
    </citation>
    <scope>NUCLEOTIDE SEQUENCE</scope>
    <source>
        <strain evidence="1">BBK-W-15</strain>
    </source>
</reference>
<dbReference type="AlphaFoldDB" id="A0AAE3GPI3"/>
<organism evidence="1 2">
    <name type="scientific">Limnofasciculus baicalensis BBK-W-15</name>
    <dbReference type="NCBI Taxonomy" id="2699891"/>
    <lineage>
        <taxon>Bacteria</taxon>
        <taxon>Bacillati</taxon>
        <taxon>Cyanobacteriota</taxon>
        <taxon>Cyanophyceae</taxon>
        <taxon>Coleofasciculales</taxon>
        <taxon>Coleofasciculaceae</taxon>
        <taxon>Limnofasciculus</taxon>
        <taxon>Limnofasciculus baicalensis</taxon>
    </lineage>
</organism>
<accession>A0AAE3GPI3</accession>